<keyword evidence="3" id="KW-1185">Reference proteome</keyword>
<sequence length="137" mass="14914">MTRLLKLSALSGLCAISAIAAQADAKSKAEPERATERWSFLITYGDENCPQAADDEIVVCAERPEAERYRIPANVYQKPKLPHTGDRSLAAATESLDDVARLARPSSCSAVGSNGFTGCQAKALREWFAERREDGVR</sequence>
<evidence type="ECO:0000256" key="1">
    <source>
        <dbReference type="SAM" id="SignalP"/>
    </source>
</evidence>
<feature type="signal peptide" evidence="1">
    <location>
        <begin position="1"/>
        <end position="20"/>
    </location>
</feature>
<dbReference type="RefSeq" id="WP_381420722.1">
    <property type="nucleotide sequence ID" value="NZ_JBHSDH010000010.1"/>
</dbReference>
<protein>
    <recommendedName>
        <fullName evidence="4">DUF4189 domain-containing protein</fullName>
    </recommendedName>
</protein>
<accession>A0ABV8RDW1</accession>
<evidence type="ECO:0000313" key="3">
    <source>
        <dbReference type="Proteomes" id="UP001595887"/>
    </source>
</evidence>
<dbReference type="Proteomes" id="UP001595887">
    <property type="component" value="Unassembled WGS sequence"/>
</dbReference>
<keyword evidence="1" id="KW-0732">Signal</keyword>
<comment type="caution">
    <text evidence="2">The sequence shown here is derived from an EMBL/GenBank/DDBJ whole genome shotgun (WGS) entry which is preliminary data.</text>
</comment>
<reference evidence="3" key="1">
    <citation type="journal article" date="2019" name="Int. J. Syst. Evol. Microbiol.">
        <title>The Global Catalogue of Microorganisms (GCM) 10K type strain sequencing project: providing services to taxonomists for standard genome sequencing and annotation.</title>
        <authorList>
            <consortium name="The Broad Institute Genomics Platform"/>
            <consortium name="The Broad Institute Genome Sequencing Center for Infectious Disease"/>
            <person name="Wu L."/>
            <person name="Ma J."/>
        </authorList>
    </citation>
    <scope>NUCLEOTIDE SEQUENCE [LARGE SCALE GENOMIC DNA]</scope>
    <source>
        <strain evidence="3">CECT 8531</strain>
    </source>
</reference>
<evidence type="ECO:0000313" key="2">
    <source>
        <dbReference type="EMBL" id="MFC4291127.1"/>
    </source>
</evidence>
<evidence type="ECO:0008006" key="4">
    <source>
        <dbReference type="Google" id="ProtNLM"/>
    </source>
</evidence>
<gene>
    <name evidence="2" type="ORF">ACFOWX_01730</name>
</gene>
<name>A0ABV8RDW1_9SPHN</name>
<organism evidence="2 3">
    <name type="scientific">Sphingorhabdus arenilitoris</name>
    <dbReference type="NCBI Taxonomy" id="1490041"/>
    <lineage>
        <taxon>Bacteria</taxon>
        <taxon>Pseudomonadati</taxon>
        <taxon>Pseudomonadota</taxon>
        <taxon>Alphaproteobacteria</taxon>
        <taxon>Sphingomonadales</taxon>
        <taxon>Sphingomonadaceae</taxon>
        <taxon>Sphingorhabdus</taxon>
    </lineage>
</organism>
<dbReference type="EMBL" id="JBHSDH010000010">
    <property type="protein sequence ID" value="MFC4291127.1"/>
    <property type="molecule type" value="Genomic_DNA"/>
</dbReference>
<feature type="chain" id="PRO_5046713191" description="DUF4189 domain-containing protein" evidence="1">
    <location>
        <begin position="21"/>
        <end position="137"/>
    </location>
</feature>
<proteinExistence type="predicted"/>